<dbReference type="Gene3D" id="2.60.470.10">
    <property type="entry name" value="Acid-sensing ion channels like domains"/>
    <property type="match status" value="1"/>
</dbReference>
<sequence>MTNVSKIYSRNDYFSLRSQTTKEDRETALLEKLKEHGKNSNIHGISHILCRKNNFRRLLWIMPFLSLAGFAAYQLYNVLVLYQSYPKQTNVKLDFKPMKLPAITICNMNPIRRTKVVGLSSQLIQQILLGGNVDDAIKQRLDNFTDIWNSDVYTYDYGESDTFYDDQYSDDTDRVKQPETISPENIKKELLYAELTHLSWNERYFAGHQYRDFVISCEFRGVPCDNPVDEYLSLHYGNCYTLYSRKYIVGVPTATSGITLKINLENYESLALSEGYGAILMIHEYGQEHPEDRALIISGGTETHVKLQMVRK</sequence>
<accession>A0A8S3Q8J8</accession>
<dbReference type="PANTHER" id="PTHR11690:SF248">
    <property type="entry name" value="PICKPOCKET 17, ISOFORM A"/>
    <property type="match status" value="1"/>
</dbReference>
<evidence type="ECO:0000313" key="13">
    <source>
        <dbReference type="EMBL" id="CAG2190335.1"/>
    </source>
</evidence>
<keyword evidence="9 11" id="KW-0739">Sodium transport</keyword>
<keyword evidence="4 11" id="KW-0812">Transmembrane</keyword>
<dbReference type="Pfam" id="PF00858">
    <property type="entry name" value="ASC"/>
    <property type="match status" value="1"/>
</dbReference>
<comment type="similarity">
    <text evidence="11">Belongs to the amiloride-sensitive sodium channel (TC 1.A.6) family.</text>
</comment>
<evidence type="ECO:0000313" key="14">
    <source>
        <dbReference type="Proteomes" id="UP000683360"/>
    </source>
</evidence>
<keyword evidence="6" id="KW-0915">Sodium</keyword>
<feature type="transmembrane region" description="Helical" evidence="12">
    <location>
        <begin position="58"/>
        <end position="76"/>
    </location>
</feature>
<dbReference type="Proteomes" id="UP000683360">
    <property type="component" value="Unassembled WGS sequence"/>
</dbReference>
<name>A0A8S3Q8J8_MYTED</name>
<dbReference type="EMBL" id="CAJPWZ010000325">
    <property type="protein sequence ID" value="CAG2190335.1"/>
    <property type="molecule type" value="Genomic_DNA"/>
</dbReference>
<comment type="subcellular location">
    <subcellularLocation>
        <location evidence="1">Membrane</location>
        <topology evidence="1">Multi-pass membrane protein</topology>
    </subcellularLocation>
</comment>
<reference evidence="13" key="1">
    <citation type="submission" date="2021-03" db="EMBL/GenBank/DDBJ databases">
        <authorList>
            <person name="Bekaert M."/>
        </authorList>
    </citation>
    <scope>NUCLEOTIDE SEQUENCE</scope>
</reference>
<evidence type="ECO:0000256" key="12">
    <source>
        <dbReference type="SAM" id="Phobius"/>
    </source>
</evidence>
<keyword evidence="8 12" id="KW-0472">Membrane</keyword>
<evidence type="ECO:0000256" key="5">
    <source>
        <dbReference type="ARBA" id="ARBA00022989"/>
    </source>
</evidence>
<keyword evidence="14" id="KW-1185">Reference proteome</keyword>
<evidence type="ECO:0000256" key="2">
    <source>
        <dbReference type="ARBA" id="ARBA00022448"/>
    </source>
</evidence>
<evidence type="ECO:0000256" key="8">
    <source>
        <dbReference type="ARBA" id="ARBA00023136"/>
    </source>
</evidence>
<dbReference type="PRINTS" id="PR01078">
    <property type="entry name" value="AMINACHANNEL"/>
</dbReference>
<keyword evidence="5 12" id="KW-1133">Transmembrane helix</keyword>
<evidence type="ECO:0000256" key="3">
    <source>
        <dbReference type="ARBA" id="ARBA00022461"/>
    </source>
</evidence>
<proteinExistence type="inferred from homology"/>
<evidence type="ECO:0000256" key="11">
    <source>
        <dbReference type="RuleBase" id="RU000679"/>
    </source>
</evidence>
<dbReference type="GO" id="GO:0005886">
    <property type="term" value="C:plasma membrane"/>
    <property type="evidence" value="ECO:0007669"/>
    <property type="project" value="TreeGrafter"/>
</dbReference>
<organism evidence="13 14">
    <name type="scientific">Mytilus edulis</name>
    <name type="common">Blue mussel</name>
    <dbReference type="NCBI Taxonomy" id="6550"/>
    <lineage>
        <taxon>Eukaryota</taxon>
        <taxon>Metazoa</taxon>
        <taxon>Spiralia</taxon>
        <taxon>Lophotrochozoa</taxon>
        <taxon>Mollusca</taxon>
        <taxon>Bivalvia</taxon>
        <taxon>Autobranchia</taxon>
        <taxon>Pteriomorphia</taxon>
        <taxon>Mytilida</taxon>
        <taxon>Mytiloidea</taxon>
        <taxon>Mytilidae</taxon>
        <taxon>Mytilinae</taxon>
        <taxon>Mytilus</taxon>
    </lineage>
</organism>
<dbReference type="PANTHER" id="PTHR11690">
    <property type="entry name" value="AMILORIDE-SENSITIVE SODIUM CHANNEL-RELATED"/>
    <property type="match status" value="1"/>
</dbReference>
<evidence type="ECO:0000256" key="6">
    <source>
        <dbReference type="ARBA" id="ARBA00023053"/>
    </source>
</evidence>
<protein>
    <submittedName>
        <fullName evidence="13">Uncharacterized protein</fullName>
    </submittedName>
</protein>
<dbReference type="OrthoDB" id="6021021at2759"/>
<evidence type="ECO:0000256" key="1">
    <source>
        <dbReference type="ARBA" id="ARBA00004141"/>
    </source>
</evidence>
<keyword evidence="2 11" id="KW-0813">Transport</keyword>
<keyword evidence="3 11" id="KW-0894">Sodium channel</keyword>
<keyword evidence="7 11" id="KW-0406">Ion transport</keyword>
<dbReference type="GO" id="GO:0015280">
    <property type="term" value="F:ligand-gated sodium channel activity"/>
    <property type="evidence" value="ECO:0007669"/>
    <property type="project" value="TreeGrafter"/>
</dbReference>
<dbReference type="InterPro" id="IPR001873">
    <property type="entry name" value="ENaC"/>
</dbReference>
<evidence type="ECO:0000256" key="9">
    <source>
        <dbReference type="ARBA" id="ARBA00023201"/>
    </source>
</evidence>
<comment type="caution">
    <text evidence="13">The sequence shown here is derived from an EMBL/GenBank/DDBJ whole genome shotgun (WGS) entry which is preliminary data.</text>
</comment>
<keyword evidence="10 11" id="KW-0407">Ion channel</keyword>
<evidence type="ECO:0000256" key="4">
    <source>
        <dbReference type="ARBA" id="ARBA00022692"/>
    </source>
</evidence>
<gene>
    <name evidence="13" type="ORF">MEDL_5631</name>
</gene>
<dbReference type="AlphaFoldDB" id="A0A8S3Q8J8"/>
<evidence type="ECO:0000256" key="7">
    <source>
        <dbReference type="ARBA" id="ARBA00023065"/>
    </source>
</evidence>
<evidence type="ECO:0000256" key="10">
    <source>
        <dbReference type="ARBA" id="ARBA00023303"/>
    </source>
</evidence>